<dbReference type="SMART" id="SM00028">
    <property type="entry name" value="TPR"/>
    <property type="match status" value="3"/>
</dbReference>
<comment type="subcellular location">
    <subcellularLocation>
        <location evidence="4">Endoplasmic reticulum membrane</location>
        <topology evidence="4">Peripheral membrane protein</topology>
        <orientation evidence="4">Cytoplasmic side</orientation>
    </subcellularLocation>
</comment>
<evidence type="ECO:0000313" key="6">
    <source>
        <dbReference type="EMBL" id="PNH35348.1"/>
    </source>
</evidence>
<dbReference type="Pfam" id="PF22890">
    <property type="entry name" value="TPR_EMC2"/>
    <property type="match status" value="1"/>
</dbReference>
<comment type="caution">
    <text evidence="6">The sequence shown here is derived from an EMBL/GenBank/DDBJ whole genome shotgun (WGS) entry which is preliminary data.</text>
</comment>
<comment type="subunit">
    <text evidence="4">Component of the ER membrane protein complex (EMC).</text>
</comment>
<keyword evidence="4" id="KW-0256">Endoplasmic reticulum</keyword>
<proteinExistence type="inferred from homology"/>
<evidence type="ECO:0000256" key="1">
    <source>
        <dbReference type="ARBA" id="ARBA00022737"/>
    </source>
</evidence>
<dbReference type="EMBL" id="MPSH01000003">
    <property type="protein sequence ID" value="PNH35348.1"/>
    <property type="molecule type" value="Genomic_DNA"/>
</dbReference>
<dbReference type="SUPFAM" id="SSF48452">
    <property type="entry name" value="TPR-like"/>
    <property type="match status" value="1"/>
</dbReference>
<reference evidence="6 8" key="1">
    <citation type="submission" date="2017-12" db="EMBL/GenBank/DDBJ databases">
        <title>Comparative genomics yields insights into virulence evolution of Verticillium dahliae.</title>
        <authorList>
            <person name="Fan R."/>
            <person name="Armitage A.D."/>
            <person name="Cascant-Lopez E."/>
            <person name="Sobczyk M."/>
            <person name="Cockerton H.M."/>
            <person name="Harrison R.J."/>
        </authorList>
    </citation>
    <scope>NUCLEOTIDE SEQUENCE [LARGE SCALE GENOMIC DNA]</scope>
    <source>
        <strain evidence="6 8">12008</strain>
    </source>
</reference>
<dbReference type="InterPro" id="IPR039856">
    <property type="entry name" value="EMC2-like"/>
</dbReference>
<evidence type="ECO:0000313" key="9">
    <source>
        <dbReference type="Proteomes" id="UP000288725"/>
    </source>
</evidence>
<dbReference type="PANTHER" id="PTHR12760">
    <property type="entry name" value="TETRATRICOPEPTIDE REPEAT PROTEIN"/>
    <property type="match status" value="1"/>
</dbReference>
<dbReference type="InterPro" id="IPR055217">
    <property type="entry name" value="TPR_EMC2"/>
</dbReference>
<evidence type="ECO:0000259" key="5">
    <source>
        <dbReference type="Pfam" id="PF22890"/>
    </source>
</evidence>
<comment type="function">
    <text evidence="4">Part of the endoplasmic reticulum membrane protein complex (EMC) that enables the energy-independent insertion into endoplasmic reticulum membranes of newly synthesized membrane proteins.</text>
</comment>
<dbReference type="FunFam" id="1.25.40.10:FF:001208">
    <property type="entry name" value="Tetratricopeptide repeat domain-containing protein"/>
    <property type="match status" value="1"/>
</dbReference>
<dbReference type="Gene3D" id="1.25.40.10">
    <property type="entry name" value="Tetratricopeptide repeat domain"/>
    <property type="match status" value="1"/>
</dbReference>
<accession>A0A2J8CEB3</accession>
<dbReference type="EMBL" id="RSDZ01000070">
    <property type="protein sequence ID" value="RXG45007.1"/>
    <property type="molecule type" value="Genomic_DNA"/>
</dbReference>
<keyword evidence="1" id="KW-0677">Repeat</keyword>
<evidence type="ECO:0000256" key="3">
    <source>
        <dbReference type="PROSITE-ProRule" id="PRU00339"/>
    </source>
</evidence>
<evidence type="ECO:0000313" key="8">
    <source>
        <dbReference type="Proteomes" id="UP000236305"/>
    </source>
</evidence>
<evidence type="ECO:0000256" key="2">
    <source>
        <dbReference type="ARBA" id="ARBA00022803"/>
    </source>
</evidence>
<keyword evidence="2 3" id="KW-0802">TPR repeat</keyword>
<dbReference type="Proteomes" id="UP000236305">
    <property type="component" value="Unassembled WGS sequence"/>
</dbReference>
<dbReference type="Proteomes" id="UP000288725">
    <property type="component" value="Unassembled WGS sequence"/>
</dbReference>
<feature type="domain" description="EMC2 TPR-like" evidence="5">
    <location>
        <begin position="103"/>
        <end position="209"/>
    </location>
</feature>
<dbReference type="GO" id="GO:0072546">
    <property type="term" value="C:EMC complex"/>
    <property type="evidence" value="ECO:0007669"/>
    <property type="project" value="UniProtKB-UniRule"/>
</dbReference>
<evidence type="ECO:0000313" key="7">
    <source>
        <dbReference type="EMBL" id="RXG45007.1"/>
    </source>
</evidence>
<dbReference type="AlphaFoldDB" id="A0A2J8CEB3"/>
<organism evidence="6 8">
    <name type="scientific">Verticillium dahliae</name>
    <name type="common">Verticillium wilt</name>
    <dbReference type="NCBI Taxonomy" id="27337"/>
    <lineage>
        <taxon>Eukaryota</taxon>
        <taxon>Fungi</taxon>
        <taxon>Dikarya</taxon>
        <taxon>Ascomycota</taxon>
        <taxon>Pezizomycotina</taxon>
        <taxon>Sordariomycetes</taxon>
        <taxon>Hypocreomycetidae</taxon>
        <taxon>Glomerellales</taxon>
        <taxon>Plectosphaerellaceae</taxon>
        <taxon>Verticillium</taxon>
    </lineage>
</organism>
<dbReference type="InterPro" id="IPR011990">
    <property type="entry name" value="TPR-like_helical_dom_sf"/>
</dbReference>
<dbReference type="OrthoDB" id="124397at2759"/>
<protein>
    <recommendedName>
        <fullName evidence="4">ER membrane protein complex subunit 2</fullName>
    </recommendedName>
</protein>
<sequence length="323" mass="35844">MAPVLTRPQGHLSPADALHLAQQAPTILKNNPRAFASNPLLALFTAAETPEIWVVYENLILACCRTGDTDSAYQCLERLVTRFGIDNERVRAFQGLIKEAAADNQGEIVQLLMEYDTILGPDNTNIPVAKRKVALLRSLGRTSEAIDALNALLDYSPTDAEAWAELSDIYLSQGLYSQSIFALEEVLLLSPNAWNMHARLGEVLYMAATASDGPQLKRLTESLKRFSRSIELCDDYLRGYYGLKLVTDKLLRDDSKSAKQPDADDWSPPDEATVQKLRELATKKLSEIVRRKDAGEKSWQGYSESEVAAARDLLSKESADVVR</sequence>
<dbReference type="PROSITE" id="PS50005">
    <property type="entry name" value="TPR"/>
    <property type="match status" value="1"/>
</dbReference>
<dbReference type="InterPro" id="IPR019734">
    <property type="entry name" value="TPR_rpt"/>
</dbReference>
<comment type="similarity">
    <text evidence="4">Belongs to the EMC2 family.</text>
</comment>
<gene>
    <name evidence="6" type="ORF">BJF96_g1417</name>
    <name evidence="7" type="ORF">VDGE_01411</name>
</gene>
<name>A0A2J8CEB3_VERDA</name>
<feature type="repeat" description="TPR" evidence="3">
    <location>
        <begin position="160"/>
        <end position="193"/>
    </location>
</feature>
<dbReference type="OMA" id="LMEMLFY"/>
<keyword evidence="4" id="KW-0472">Membrane</keyword>
<evidence type="ECO:0000256" key="4">
    <source>
        <dbReference type="RuleBase" id="RU367091"/>
    </source>
</evidence>
<reference evidence="7 9" key="2">
    <citation type="submission" date="2018-12" db="EMBL/GenBank/DDBJ databases">
        <title>Genome of Verticillium dahliae isolate Getta Getta.</title>
        <authorList>
            <person name="Gardiner D.M."/>
        </authorList>
    </citation>
    <scope>NUCLEOTIDE SEQUENCE [LARGE SCALE GENOMIC DNA]</scope>
    <source>
        <strain evidence="7 9">Getta Getta</strain>
    </source>
</reference>